<feature type="compositionally biased region" description="Low complexity" evidence="1">
    <location>
        <begin position="262"/>
        <end position="276"/>
    </location>
</feature>
<feature type="compositionally biased region" description="Polar residues" evidence="1">
    <location>
        <begin position="302"/>
        <end position="316"/>
    </location>
</feature>
<evidence type="ECO:0000256" key="1">
    <source>
        <dbReference type="SAM" id="MobiDB-lite"/>
    </source>
</evidence>
<dbReference type="OrthoDB" id="5374349at2759"/>
<dbReference type="EMBL" id="NKCI01000068">
    <property type="protein sequence ID" value="RSL59146.1"/>
    <property type="molecule type" value="Genomic_DNA"/>
</dbReference>
<feature type="compositionally biased region" description="Polar residues" evidence="1">
    <location>
        <begin position="277"/>
        <end position="289"/>
    </location>
</feature>
<dbReference type="CDD" id="cd00590">
    <property type="entry name" value="RRM_SF"/>
    <property type="match status" value="1"/>
</dbReference>
<proteinExistence type="predicted"/>
<name>A0A428Q1I6_9HYPO</name>
<feature type="compositionally biased region" description="Basic and acidic residues" evidence="1">
    <location>
        <begin position="34"/>
        <end position="45"/>
    </location>
</feature>
<keyword evidence="3" id="KW-1185">Reference proteome</keyword>
<reference evidence="2 3" key="1">
    <citation type="submission" date="2017-06" db="EMBL/GenBank/DDBJ databases">
        <title>Comparative genomic analysis of Ambrosia Fusariam Clade fungi.</title>
        <authorList>
            <person name="Stajich J.E."/>
            <person name="Carrillo J."/>
            <person name="Kijimoto T."/>
            <person name="Eskalen A."/>
            <person name="O'Donnell K."/>
            <person name="Kasson M."/>
        </authorList>
    </citation>
    <scope>NUCLEOTIDE SEQUENCE [LARGE SCALE GENOMIC DNA]</scope>
    <source>
        <strain evidence="2 3">NRRL62584</strain>
    </source>
</reference>
<dbReference type="GO" id="GO:0003676">
    <property type="term" value="F:nucleic acid binding"/>
    <property type="evidence" value="ECO:0007669"/>
    <property type="project" value="InterPro"/>
</dbReference>
<dbReference type="AlphaFoldDB" id="A0A428Q1I6"/>
<gene>
    <name evidence="2" type="ORF">CEP54_007447</name>
</gene>
<feature type="compositionally biased region" description="Basic residues" evidence="1">
    <location>
        <begin position="24"/>
        <end position="33"/>
    </location>
</feature>
<feature type="region of interest" description="Disordered" evidence="1">
    <location>
        <begin position="258"/>
        <end position="338"/>
    </location>
</feature>
<organism evidence="2 3">
    <name type="scientific">Fusarium duplospermum</name>
    <dbReference type="NCBI Taxonomy" id="1325734"/>
    <lineage>
        <taxon>Eukaryota</taxon>
        <taxon>Fungi</taxon>
        <taxon>Dikarya</taxon>
        <taxon>Ascomycota</taxon>
        <taxon>Pezizomycotina</taxon>
        <taxon>Sordariomycetes</taxon>
        <taxon>Hypocreomycetidae</taxon>
        <taxon>Hypocreales</taxon>
        <taxon>Nectriaceae</taxon>
        <taxon>Fusarium</taxon>
        <taxon>Fusarium solani species complex</taxon>
    </lineage>
</organism>
<dbReference type="InterPro" id="IPR035979">
    <property type="entry name" value="RBD_domain_sf"/>
</dbReference>
<dbReference type="Proteomes" id="UP000288168">
    <property type="component" value="Unassembled WGS sequence"/>
</dbReference>
<dbReference type="SUPFAM" id="SSF54928">
    <property type="entry name" value="RNA-binding domain, RBD"/>
    <property type="match status" value="1"/>
</dbReference>
<accession>A0A428Q1I6</accession>
<evidence type="ECO:0000313" key="3">
    <source>
        <dbReference type="Proteomes" id="UP000288168"/>
    </source>
</evidence>
<protein>
    <recommendedName>
        <fullName evidence="4">RNA-binding protein</fullName>
    </recommendedName>
</protein>
<dbReference type="STRING" id="1325734.A0A428Q1I6"/>
<dbReference type="InterPro" id="IPR012677">
    <property type="entry name" value="Nucleotide-bd_a/b_plait_sf"/>
</dbReference>
<feature type="compositionally biased region" description="Basic and acidic residues" evidence="1">
    <location>
        <begin position="100"/>
        <end position="114"/>
    </location>
</feature>
<evidence type="ECO:0008006" key="4">
    <source>
        <dbReference type="Google" id="ProtNLM"/>
    </source>
</evidence>
<comment type="caution">
    <text evidence="2">The sequence shown here is derived from an EMBL/GenBank/DDBJ whole genome shotgun (WGS) entry which is preliminary data.</text>
</comment>
<sequence length="338" mass="35727">MKSGDNHSSIILPLPPGCVYNHGQGRHRLRKDHPRGARAKEERSPRRPHLLQEPPSERTLEAQGAPGPSLASRVGVKKQRNSSIGIRPNPAPPGNVNGEWTHDLHHSINGDDRGSLSSRITAPGASGKRAGRRAARLSAALDRMDTSTDAPQQVNIIKPKGAAGAASSSSPMGMTIRGLAGPFTVMAQNFAPGTTAADIESAMTPVGGEMVSCRIVKSKPIMIVEMAFTSREGGERVIETFNDKTADGRIIKVYPKIGGTQAAPSSNAPSNAPSGPRSTRQPKPNNNDSIVDGSMGFPDLMDTSNTNGNSSRSDQLYSDKLVSGNRRGRGGQRGRGGR</sequence>
<feature type="region of interest" description="Disordered" evidence="1">
    <location>
        <begin position="1"/>
        <end position="132"/>
    </location>
</feature>
<dbReference type="Gene3D" id="3.30.70.330">
    <property type="match status" value="1"/>
</dbReference>
<evidence type="ECO:0000313" key="2">
    <source>
        <dbReference type="EMBL" id="RSL59146.1"/>
    </source>
</evidence>
<feature type="compositionally biased region" description="Basic residues" evidence="1">
    <location>
        <begin position="326"/>
        <end position="338"/>
    </location>
</feature>